<dbReference type="SUPFAM" id="SSF53649">
    <property type="entry name" value="Alkaline phosphatase-like"/>
    <property type="match status" value="1"/>
</dbReference>
<dbReference type="Pfam" id="PF00884">
    <property type="entry name" value="Sulfatase"/>
    <property type="match status" value="1"/>
</dbReference>
<feature type="domain" description="Sulfatase N-terminal" evidence="2">
    <location>
        <begin position="31"/>
        <end position="359"/>
    </location>
</feature>
<organism evidence="3 4">
    <name type="scientific">Maioricimonas rarisocia</name>
    <dbReference type="NCBI Taxonomy" id="2528026"/>
    <lineage>
        <taxon>Bacteria</taxon>
        <taxon>Pseudomonadati</taxon>
        <taxon>Planctomycetota</taxon>
        <taxon>Planctomycetia</taxon>
        <taxon>Planctomycetales</taxon>
        <taxon>Planctomycetaceae</taxon>
        <taxon>Maioricimonas</taxon>
    </lineage>
</organism>
<evidence type="ECO:0000259" key="2">
    <source>
        <dbReference type="Pfam" id="PF00884"/>
    </source>
</evidence>
<dbReference type="AlphaFoldDB" id="A0A517Z733"/>
<dbReference type="Proteomes" id="UP000320496">
    <property type="component" value="Chromosome"/>
</dbReference>
<reference evidence="3 4" key="1">
    <citation type="submission" date="2019-02" db="EMBL/GenBank/DDBJ databases">
        <title>Deep-cultivation of Planctomycetes and their phenomic and genomic characterization uncovers novel biology.</title>
        <authorList>
            <person name="Wiegand S."/>
            <person name="Jogler M."/>
            <person name="Boedeker C."/>
            <person name="Pinto D."/>
            <person name="Vollmers J."/>
            <person name="Rivas-Marin E."/>
            <person name="Kohn T."/>
            <person name="Peeters S.H."/>
            <person name="Heuer A."/>
            <person name="Rast P."/>
            <person name="Oberbeckmann S."/>
            <person name="Bunk B."/>
            <person name="Jeske O."/>
            <person name="Meyerdierks A."/>
            <person name="Storesund J.E."/>
            <person name="Kallscheuer N."/>
            <person name="Luecker S."/>
            <person name="Lage O.M."/>
            <person name="Pohl T."/>
            <person name="Merkel B.J."/>
            <person name="Hornburger P."/>
            <person name="Mueller R.-W."/>
            <person name="Bruemmer F."/>
            <person name="Labrenz M."/>
            <person name="Spormann A.M."/>
            <person name="Op den Camp H."/>
            <person name="Overmann J."/>
            <person name="Amann R."/>
            <person name="Jetten M.S.M."/>
            <person name="Mascher T."/>
            <person name="Medema M.H."/>
            <person name="Devos D.P."/>
            <person name="Kaster A.-K."/>
            <person name="Ovreas L."/>
            <person name="Rohde M."/>
            <person name="Galperin M.Y."/>
            <person name="Jogler C."/>
        </authorList>
    </citation>
    <scope>NUCLEOTIDE SEQUENCE [LARGE SCALE GENOMIC DNA]</scope>
    <source>
        <strain evidence="3 4">Mal4</strain>
    </source>
</reference>
<dbReference type="KEGG" id="mri:Mal4_26220"/>
<evidence type="ECO:0000313" key="4">
    <source>
        <dbReference type="Proteomes" id="UP000320496"/>
    </source>
</evidence>
<dbReference type="InterPro" id="IPR017850">
    <property type="entry name" value="Alkaline_phosphatase_core_sf"/>
</dbReference>
<dbReference type="EMBL" id="CP036275">
    <property type="protein sequence ID" value="QDU38295.1"/>
    <property type="molecule type" value="Genomic_DNA"/>
</dbReference>
<dbReference type="PANTHER" id="PTHR43751">
    <property type="entry name" value="SULFATASE"/>
    <property type="match status" value="1"/>
</dbReference>
<dbReference type="OrthoDB" id="9783154at2"/>
<accession>A0A517Z733</accession>
<proteinExistence type="predicted"/>
<keyword evidence="4" id="KW-1185">Reference proteome</keyword>
<dbReference type="EC" id="3.1.6.1" evidence="3"/>
<evidence type="ECO:0000256" key="1">
    <source>
        <dbReference type="SAM" id="SignalP"/>
    </source>
</evidence>
<sequence precursor="true">MRCPRLRLTLLPAVALVATLTPLPAPAADKPNIVFVMADDLGYGDLGCYGQQKIQTPNIDRLAAEGMKFTDFYAGSTVCAPSRCVLMTGLHTGHCFIRGNGKFNLRPGDVTVAEVVKKAGYTSGMFGKWGLGQENTSGLPAIQGFKSFFGYLDQTHAHNYYPSFLVRNGKRVALSNVVPDEGKYGQGVASEKNEYSHDLIFADALEFIDQNADGPFFLYLPVTIPHANNQAGKEGMEVPDYGQYADRDWPEPQKGTAAMITRLDADMGRLIEKLDEHGLSENTIVFFTSDNGPHREGGNNPDFFDSNGPLRGIKRDLYEGGIRVPMIAYWPGKVPAGTVTDEIGYHGDLMATAADLAGVEPPRGLDSISLVPTLLGNSENQEHHDALYWEFYERGFLQAVRKGDWKCVRRNREKVELYRLSEDIGEEHNIADDHPDVVAEMVSIMEREHVPSSLWKPRGKKQ</sequence>
<protein>
    <submittedName>
        <fullName evidence="3">Arylsulfatase</fullName>
        <ecNumber evidence="3">3.1.6.1</ecNumber>
    </submittedName>
</protein>
<dbReference type="PANTHER" id="PTHR43751:SF3">
    <property type="entry name" value="SULFATASE N-TERMINAL DOMAIN-CONTAINING PROTEIN"/>
    <property type="match status" value="1"/>
</dbReference>
<keyword evidence="1" id="KW-0732">Signal</keyword>
<dbReference type="InterPro" id="IPR052701">
    <property type="entry name" value="GAG_Ulvan_Degrading_Sulfatases"/>
</dbReference>
<dbReference type="InterPro" id="IPR000917">
    <property type="entry name" value="Sulfatase_N"/>
</dbReference>
<dbReference type="GO" id="GO:0004065">
    <property type="term" value="F:arylsulfatase activity"/>
    <property type="evidence" value="ECO:0007669"/>
    <property type="project" value="UniProtKB-EC"/>
</dbReference>
<keyword evidence="3" id="KW-0378">Hydrolase</keyword>
<dbReference type="Gene3D" id="3.30.1120.10">
    <property type="match status" value="1"/>
</dbReference>
<gene>
    <name evidence="3" type="primary">atsA_35</name>
    <name evidence="3" type="ORF">Mal4_26220</name>
</gene>
<dbReference type="CDD" id="cd16145">
    <property type="entry name" value="ARS_like"/>
    <property type="match status" value="1"/>
</dbReference>
<dbReference type="RefSeq" id="WP_145369590.1">
    <property type="nucleotide sequence ID" value="NZ_CP036275.1"/>
</dbReference>
<feature type="signal peptide" evidence="1">
    <location>
        <begin position="1"/>
        <end position="27"/>
    </location>
</feature>
<evidence type="ECO:0000313" key="3">
    <source>
        <dbReference type="EMBL" id="QDU38295.1"/>
    </source>
</evidence>
<dbReference type="Gene3D" id="3.40.720.10">
    <property type="entry name" value="Alkaline Phosphatase, subunit A"/>
    <property type="match status" value="1"/>
</dbReference>
<name>A0A517Z733_9PLAN</name>
<feature type="chain" id="PRO_5022237027" evidence="1">
    <location>
        <begin position="28"/>
        <end position="462"/>
    </location>
</feature>